<dbReference type="Proteomes" id="UP000290849">
    <property type="component" value="Unassembled WGS sequence"/>
</dbReference>
<dbReference type="AlphaFoldDB" id="A0A4Q1HKI5"/>
<feature type="transmembrane region" description="Helical" evidence="9">
    <location>
        <begin position="20"/>
        <end position="37"/>
    </location>
</feature>
<feature type="transmembrane region" description="Helical" evidence="9">
    <location>
        <begin position="43"/>
        <end position="62"/>
    </location>
</feature>
<sequence>MHLGKAYRLGEFVIWTRRSIYALLALSLAPVLLYEYAGMTWLTLPLPVVSLLGTATTFVVGFKNVQTYARTIEAQRIWMNIVSASRYWGIISREYVDDDARAETLLRRHLAWLTALRYQLREARPWESSDNRPNREYRKRYVIPERAVALETALSAHLSQEEVTALRHADSKAMQVLAMQGRAVRELLDEEAITASEYAEFNSRIRDLLDQQGQAERLKNFPYPRQYAIINTLFVRAFCVVLPVGLMGQFAQMGQDMAGILHDRMVWLAVPFSLIISWIYLSLEQVGESTENPFEGSANDVPISRLSTMIERDLKQMQGRVDLPGMSADVIVL</sequence>
<evidence type="ECO:0000256" key="5">
    <source>
        <dbReference type="ARBA" id="ARBA00022989"/>
    </source>
</evidence>
<evidence type="ECO:0000313" key="11">
    <source>
        <dbReference type="Proteomes" id="UP000290849"/>
    </source>
</evidence>
<evidence type="ECO:0000313" key="10">
    <source>
        <dbReference type="EMBL" id="RXN90095.1"/>
    </source>
</evidence>
<dbReference type="RefSeq" id="WP_129150529.1">
    <property type="nucleotide sequence ID" value="NZ_JBHSDO010000014.1"/>
</dbReference>
<comment type="subcellular location">
    <subcellularLocation>
        <location evidence="1">Cell membrane</location>
        <topology evidence="1">Multi-pass membrane protein</topology>
    </subcellularLocation>
</comment>
<gene>
    <name evidence="10" type="ORF">C7R54_11155</name>
</gene>
<keyword evidence="7 9" id="KW-0472">Membrane</keyword>
<dbReference type="PANTHER" id="PTHR33281">
    <property type="entry name" value="UPF0187 PROTEIN YNEE"/>
    <property type="match status" value="1"/>
</dbReference>
<feature type="transmembrane region" description="Helical" evidence="9">
    <location>
        <begin position="266"/>
        <end position="283"/>
    </location>
</feature>
<dbReference type="GO" id="GO:0005254">
    <property type="term" value="F:chloride channel activity"/>
    <property type="evidence" value="ECO:0007669"/>
    <property type="project" value="InterPro"/>
</dbReference>
<evidence type="ECO:0000256" key="3">
    <source>
        <dbReference type="ARBA" id="ARBA00022475"/>
    </source>
</evidence>
<organism evidence="10 11">
    <name type="scientific">Achromobacter aloeverae</name>
    <dbReference type="NCBI Taxonomy" id="1750518"/>
    <lineage>
        <taxon>Bacteria</taxon>
        <taxon>Pseudomonadati</taxon>
        <taxon>Pseudomonadota</taxon>
        <taxon>Betaproteobacteria</taxon>
        <taxon>Burkholderiales</taxon>
        <taxon>Alcaligenaceae</taxon>
        <taxon>Achromobacter</taxon>
    </lineage>
</organism>
<keyword evidence="5 9" id="KW-1133">Transmembrane helix</keyword>
<dbReference type="InterPro" id="IPR044669">
    <property type="entry name" value="YneE/VCCN1/2-like"/>
</dbReference>
<comment type="similarity">
    <text evidence="8">Belongs to the anion channel-forming bestrophin (TC 1.A.46) family.</text>
</comment>
<keyword evidence="6" id="KW-0406">Ion transport</keyword>
<evidence type="ECO:0000256" key="7">
    <source>
        <dbReference type="ARBA" id="ARBA00023136"/>
    </source>
</evidence>
<dbReference type="Pfam" id="PF25539">
    <property type="entry name" value="Bestrophin_2"/>
    <property type="match status" value="1"/>
</dbReference>
<protein>
    <submittedName>
        <fullName evidence="10">Multidrug transporter</fullName>
    </submittedName>
</protein>
<evidence type="ECO:0000256" key="8">
    <source>
        <dbReference type="ARBA" id="ARBA00034708"/>
    </source>
</evidence>
<keyword evidence="4 9" id="KW-0812">Transmembrane</keyword>
<evidence type="ECO:0000256" key="6">
    <source>
        <dbReference type="ARBA" id="ARBA00023065"/>
    </source>
</evidence>
<reference evidence="10 11" key="1">
    <citation type="journal article" date="2017" name="Int. J. Syst. Evol. Microbiol.">
        <title>Achromobacter aloeverae sp. nov., isolated from the root of Aloe vera (L.) Burm.f.</title>
        <authorList>
            <person name="Kuncharoen N."/>
            <person name="Muramatsu Y."/>
            <person name="Shibata C."/>
            <person name="Kamakura Y."/>
            <person name="Nakagawa Y."/>
            <person name="Tanasupawat S."/>
        </authorList>
    </citation>
    <scope>NUCLEOTIDE SEQUENCE [LARGE SCALE GENOMIC DNA]</scope>
    <source>
        <strain evidence="10 11">AVA-1</strain>
    </source>
</reference>
<evidence type="ECO:0000256" key="1">
    <source>
        <dbReference type="ARBA" id="ARBA00004651"/>
    </source>
</evidence>
<name>A0A4Q1HKI5_9BURK</name>
<dbReference type="OrthoDB" id="445589at2"/>
<proteinExistence type="inferred from homology"/>
<keyword evidence="3" id="KW-1003">Cell membrane</keyword>
<evidence type="ECO:0000256" key="2">
    <source>
        <dbReference type="ARBA" id="ARBA00022448"/>
    </source>
</evidence>
<comment type="caution">
    <text evidence="10">The sequence shown here is derived from an EMBL/GenBank/DDBJ whole genome shotgun (WGS) entry which is preliminary data.</text>
</comment>
<feature type="transmembrane region" description="Helical" evidence="9">
    <location>
        <begin position="227"/>
        <end position="246"/>
    </location>
</feature>
<dbReference type="GO" id="GO:0005886">
    <property type="term" value="C:plasma membrane"/>
    <property type="evidence" value="ECO:0007669"/>
    <property type="project" value="UniProtKB-SubCell"/>
</dbReference>
<keyword evidence="11" id="KW-1185">Reference proteome</keyword>
<dbReference type="PANTHER" id="PTHR33281:SF19">
    <property type="entry name" value="VOLTAGE-DEPENDENT ANION CHANNEL-FORMING PROTEIN YNEE"/>
    <property type="match status" value="1"/>
</dbReference>
<evidence type="ECO:0000256" key="4">
    <source>
        <dbReference type="ARBA" id="ARBA00022692"/>
    </source>
</evidence>
<evidence type="ECO:0000256" key="9">
    <source>
        <dbReference type="SAM" id="Phobius"/>
    </source>
</evidence>
<dbReference type="EMBL" id="PYAL01000003">
    <property type="protein sequence ID" value="RXN90095.1"/>
    <property type="molecule type" value="Genomic_DNA"/>
</dbReference>
<keyword evidence="2" id="KW-0813">Transport</keyword>
<accession>A0A4Q1HKI5</accession>